<sequence>MGIARLSQDLLPYAERTALSASQASQEEPKPVTSLIIDGPSLVYYIYNKLLAYKISTSPTLVAQQPSYEEINQSFTKLLLHLDTQGVELQKVFFDGALPIAKREIRLERMEKLRQQLEMYRKTFPELPILPTLPRIDHGKALWSTPIISSRKLALPAPPFMVASVIECLRTSRWRDIVQVVPGEADIFCAILAKTSGGAIMTNDSDMAVHDLGSEGRIVLLHSLEKKAAVSQTGKSNGLISALAFNPRRIAERLQVSSLLRFGFERYLDPSLSVAMVKERAREIDRLDDLSLREEYKAFSEQYEEESSISSPLHHLHQQQKSLLDDLDPRIAEAVLCPDSPTVYLTPLNEDPSRDSSWSYGFDIRHVAYSLLLRCSAAATIIHGGTVTEYARKGQRITSTIIKCLDLVRTQERMMALLQSLPADTTTTNPPPPLSTSPTCHMLLQWYTLALQFVSEQRLASGKTPLSADLVLDLFGLPHHQNPPVARQQTRLSWDEMHILGNMHAVLYSFRILRQLTRYVMASSAKEAPPQTHELVNMLPTLLSRLDRMPNIQDLFLDKHDLRRAISELDIESRNLASTDIKSLLSPTANLQGEGQLDVGQQLISATRDGDGEWEGAKSKRKRKRATQSDTLAPGPRSRSANMFDLLGEI</sequence>
<dbReference type="CDD" id="cd18675">
    <property type="entry name" value="PIN_SpAst1-like"/>
    <property type="match status" value="1"/>
</dbReference>
<evidence type="ECO:0000256" key="2">
    <source>
        <dbReference type="SAM" id="MobiDB-lite"/>
    </source>
</evidence>
<dbReference type="RefSeq" id="XP_016240524.1">
    <property type="nucleotide sequence ID" value="XM_016375248.1"/>
</dbReference>
<dbReference type="InterPro" id="IPR026832">
    <property type="entry name" value="Asteroid"/>
</dbReference>
<dbReference type="PANTHER" id="PTHR15665:SF1">
    <property type="entry name" value="PROTEIN ASTEROID HOMOLOG 1"/>
    <property type="match status" value="1"/>
</dbReference>
<dbReference type="STRING" id="91928.A0A0D2BMY9"/>
<reference evidence="4 5" key="1">
    <citation type="submission" date="2015-01" db="EMBL/GenBank/DDBJ databases">
        <title>The Genome Sequence of Exophiala spinifera CBS89968.</title>
        <authorList>
            <consortium name="The Broad Institute Genomics Platform"/>
            <person name="Cuomo C."/>
            <person name="de Hoog S."/>
            <person name="Gorbushina A."/>
            <person name="Stielow B."/>
            <person name="Teixiera M."/>
            <person name="Abouelleil A."/>
            <person name="Chapman S.B."/>
            <person name="Priest M."/>
            <person name="Young S.K."/>
            <person name="Wortman J."/>
            <person name="Nusbaum C."/>
            <person name="Birren B."/>
        </authorList>
    </citation>
    <scope>NUCLEOTIDE SEQUENCE [LARGE SCALE GENOMIC DNA]</scope>
    <source>
        <strain evidence="4 5">CBS 89968</strain>
    </source>
</reference>
<accession>A0A0D2BMY9</accession>
<evidence type="ECO:0000256" key="1">
    <source>
        <dbReference type="ARBA" id="ARBA00007398"/>
    </source>
</evidence>
<dbReference type="InterPro" id="IPR029060">
    <property type="entry name" value="PIN-like_dom_sf"/>
</dbReference>
<name>A0A0D2BMY9_9EURO</name>
<dbReference type="Proteomes" id="UP000053328">
    <property type="component" value="Unassembled WGS sequence"/>
</dbReference>
<feature type="region of interest" description="Disordered" evidence="2">
    <location>
        <begin position="608"/>
        <end position="641"/>
    </location>
</feature>
<dbReference type="VEuPathDB" id="FungiDB:PV08_00883"/>
<dbReference type="Gene3D" id="3.40.50.1010">
    <property type="entry name" value="5'-nuclease"/>
    <property type="match status" value="1"/>
</dbReference>
<proteinExistence type="inferred from homology"/>
<evidence type="ECO:0000259" key="3">
    <source>
        <dbReference type="Pfam" id="PF12813"/>
    </source>
</evidence>
<keyword evidence="5" id="KW-1185">Reference proteome</keyword>
<evidence type="ECO:0000313" key="4">
    <source>
        <dbReference type="EMBL" id="KIW20308.1"/>
    </source>
</evidence>
<dbReference type="InterPro" id="IPR039436">
    <property type="entry name" value="Asteroid_dom"/>
</dbReference>
<organism evidence="4 5">
    <name type="scientific">Exophiala spinifera</name>
    <dbReference type="NCBI Taxonomy" id="91928"/>
    <lineage>
        <taxon>Eukaryota</taxon>
        <taxon>Fungi</taxon>
        <taxon>Dikarya</taxon>
        <taxon>Ascomycota</taxon>
        <taxon>Pezizomycotina</taxon>
        <taxon>Eurotiomycetes</taxon>
        <taxon>Chaetothyriomycetidae</taxon>
        <taxon>Chaetothyriales</taxon>
        <taxon>Herpotrichiellaceae</taxon>
        <taxon>Exophiala</taxon>
    </lineage>
</organism>
<evidence type="ECO:0000313" key="5">
    <source>
        <dbReference type="Proteomes" id="UP000053328"/>
    </source>
</evidence>
<dbReference type="Pfam" id="PF12813">
    <property type="entry name" value="XPG_I_2"/>
    <property type="match status" value="1"/>
</dbReference>
<dbReference type="OrthoDB" id="5297549at2759"/>
<feature type="domain" description="Asteroid" evidence="3">
    <location>
        <begin position="158"/>
        <end position="402"/>
    </location>
</feature>
<protein>
    <recommendedName>
        <fullName evidence="3">Asteroid domain-containing protein</fullName>
    </recommendedName>
</protein>
<dbReference type="EMBL" id="KN847492">
    <property type="protein sequence ID" value="KIW20308.1"/>
    <property type="molecule type" value="Genomic_DNA"/>
</dbReference>
<comment type="similarity">
    <text evidence="1">Belongs to the asteroid family.</text>
</comment>
<feature type="compositionally biased region" description="Basic and acidic residues" evidence="2">
    <location>
        <begin position="608"/>
        <end position="618"/>
    </location>
</feature>
<dbReference type="HOGENOM" id="CLU_016461_1_0_1"/>
<dbReference type="GeneID" id="27327966"/>
<dbReference type="AlphaFoldDB" id="A0A0D2BMY9"/>
<dbReference type="PANTHER" id="PTHR15665">
    <property type="entry name" value="ASTEROID PROTEIN"/>
    <property type="match status" value="1"/>
</dbReference>
<gene>
    <name evidence="4" type="ORF">PV08_00883</name>
</gene>
<dbReference type="SUPFAM" id="SSF88723">
    <property type="entry name" value="PIN domain-like"/>
    <property type="match status" value="1"/>
</dbReference>